<keyword evidence="3" id="KW-0274">FAD</keyword>
<dbReference type="OrthoDB" id="9807946at2"/>
<dbReference type="PANTHER" id="PTHR43429">
    <property type="entry name" value="PYRIDINE NUCLEOTIDE-DISULFIDE OXIDOREDUCTASE DOMAIN-CONTAINING"/>
    <property type="match status" value="1"/>
</dbReference>
<evidence type="ECO:0000256" key="2">
    <source>
        <dbReference type="ARBA" id="ARBA00022630"/>
    </source>
</evidence>
<dbReference type="EMBL" id="FZOJ01000024">
    <property type="protein sequence ID" value="SNS85865.1"/>
    <property type="molecule type" value="Genomic_DNA"/>
</dbReference>
<keyword evidence="7" id="KW-1185">Reference proteome</keyword>
<dbReference type="GO" id="GO:0016491">
    <property type="term" value="F:oxidoreductase activity"/>
    <property type="evidence" value="ECO:0007669"/>
    <property type="project" value="InterPro"/>
</dbReference>
<dbReference type="Pfam" id="PF18267">
    <property type="entry name" value="Rubredoxin_C"/>
    <property type="match status" value="1"/>
</dbReference>
<dbReference type="Gene3D" id="3.50.50.60">
    <property type="entry name" value="FAD/NAD(P)-binding domain"/>
    <property type="match status" value="2"/>
</dbReference>
<dbReference type="InterPro" id="IPR036188">
    <property type="entry name" value="FAD/NAD-bd_sf"/>
</dbReference>
<evidence type="ECO:0000256" key="3">
    <source>
        <dbReference type="ARBA" id="ARBA00022827"/>
    </source>
</evidence>
<name>A0A239HX27_9FIRM</name>
<dbReference type="PRINTS" id="PR00368">
    <property type="entry name" value="FADPNR"/>
</dbReference>
<protein>
    <submittedName>
        <fullName evidence="6">Nitrite reductase (NADH) large subunit</fullName>
    </submittedName>
</protein>
<sequence>MKEKNHYVIIGSGIAGLSAAEAIRKKDALGEITIVGAEDYLPYYRVKLSHYISKTFTEQELLIHNAAWYEERRINVLLDKNVKKLEILSNTIKLDDGSSIAYDKLLLATGSHPFIPPIQGNNTDGVFALRTLKDLKHLQSFLKGCETITVIGGGLLGLEAAWAVKELGKTVNVIEFFPYLLPRQLDEQTAHVFTNELEKKGLNFYLGVGTQKILGEGKVNGVQLQDGSVVKTDAVLFSAGIRPNLDLVQDTTIDFDKGIRIDTSMKTNIENIYAAGDVTEFKSSVMGLWGVANDQGKIAGENMAGGNLTYEAIEPNTLLNIGGFSVFSIGNIKDFDNILETTDEEKKAHYKLYITQGQLTGAVVMGDMSKVVKVKKLVNSNKDLGQQIEQGLGAKEIIERV</sequence>
<reference evidence="6 7" key="1">
    <citation type="submission" date="2017-06" db="EMBL/GenBank/DDBJ databases">
        <authorList>
            <person name="Kim H.J."/>
            <person name="Triplett B.A."/>
        </authorList>
    </citation>
    <scope>NUCLEOTIDE SEQUENCE [LARGE SCALE GENOMIC DNA]</scope>
    <source>
        <strain evidence="6 7">SCA</strain>
    </source>
</reference>
<dbReference type="AlphaFoldDB" id="A0A239HX27"/>
<organism evidence="6 7">
    <name type="scientific">Anaerovirgula multivorans</name>
    <dbReference type="NCBI Taxonomy" id="312168"/>
    <lineage>
        <taxon>Bacteria</taxon>
        <taxon>Bacillati</taxon>
        <taxon>Bacillota</taxon>
        <taxon>Clostridia</taxon>
        <taxon>Peptostreptococcales</taxon>
        <taxon>Natronincolaceae</taxon>
        <taxon>Anaerovirgula</taxon>
    </lineage>
</organism>
<evidence type="ECO:0000256" key="1">
    <source>
        <dbReference type="ARBA" id="ARBA00001974"/>
    </source>
</evidence>
<dbReference type="InterPro" id="IPR016156">
    <property type="entry name" value="FAD/NAD-linked_Rdtase_dimer_sf"/>
</dbReference>
<evidence type="ECO:0000259" key="5">
    <source>
        <dbReference type="Pfam" id="PF18267"/>
    </source>
</evidence>
<feature type="domain" description="FAD/NAD(P)-binding" evidence="4">
    <location>
        <begin position="6"/>
        <end position="296"/>
    </location>
</feature>
<dbReference type="InterPro" id="IPR023753">
    <property type="entry name" value="FAD/NAD-binding_dom"/>
</dbReference>
<accession>A0A239HX27</accession>
<dbReference type="RefSeq" id="WP_089284379.1">
    <property type="nucleotide sequence ID" value="NZ_FZOJ01000024.1"/>
</dbReference>
<dbReference type="PRINTS" id="PR00411">
    <property type="entry name" value="PNDRDTASEI"/>
</dbReference>
<evidence type="ECO:0000313" key="7">
    <source>
        <dbReference type="Proteomes" id="UP000198304"/>
    </source>
</evidence>
<evidence type="ECO:0000313" key="6">
    <source>
        <dbReference type="EMBL" id="SNS85865.1"/>
    </source>
</evidence>
<dbReference type="InterPro" id="IPR041575">
    <property type="entry name" value="Rubredoxin_C"/>
</dbReference>
<dbReference type="Gene3D" id="3.30.390.30">
    <property type="match status" value="1"/>
</dbReference>
<dbReference type="Proteomes" id="UP000198304">
    <property type="component" value="Unassembled WGS sequence"/>
</dbReference>
<keyword evidence="2" id="KW-0285">Flavoprotein</keyword>
<proteinExistence type="predicted"/>
<dbReference type="InterPro" id="IPR050260">
    <property type="entry name" value="FAD-bd_OxRdtase"/>
</dbReference>
<dbReference type="PANTHER" id="PTHR43429:SF3">
    <property type="entry name" value="NITRITE REDUCTASE [NAD(P)H]"/>
    <property type="match status" value="1"/>
</dbReference>
<comment type="cofactor">
    <cofactor evidence="1">
        <name>FAD</name>
        <dbReference type="ChEBI" id="CHEBI:57692"/>
    </cofactor>
</comment>
<feature type="domain" description="NADH-rubredoxin oxidoreductase C-terminal" evidence="5">
    <location>
        <begin position="315"/>
        <end position="381"/>
    </location>
</feature>
<gene>
    <name evidence="6" type="ORF">SAMN05446037_102444</name>
</gene>
<dbReference type="Pfam" id="PF07992">
    <property type="entry name" value="Pyr_redox_2"/>
    <property type="match status" value="1"/>
</dbReference>
<evidence type="ECO:0000259" key="4">
    <source>
        <dbReference type="Pfam" id="PF07992"/>
    </source>
</evidence>
<dbReference type="SUPFAM" id="SSF51905">
    <property type="entry name" value="FAD/NAD(P)-binding domain"/>
    <property type="match status" value="2"/>
</dbReference>